<organism evidence="2 3">
    <name type="scientific">Gossypium arboreum</name>
    <name type="common">Tree cotton</name>
    <name type="synonym">Gossypium nanking</name>
    <dbReference type="NCBI Taxonomy" id="29729"/>
    <lineage>
        <taxon>Eukaryota</taxon>
        <taxon>Viridiplantae</taxon>
        <taxon>Streptophyta</taxon>
        <taxon>Embryophyta</taxon>
        <taxon>Tracheophyta</taxon>
        <taxon>Spermatophyta</taxon>
        <taxon>Magnoliopsida</taxon>
        <taxon>eudicotyledons</taxon>
        <taxon>Gunneridae</taxon>
        <taxon>Pentapetalae</taxon>
        <taxon>rosids</taxon>
        <taxon>malvids</taxon>
        <taxon>Malvales</taxon>
        <taxon>Malvaceae</taxon>
        <taxon>Malvoideae</taxon>
        <taxon>Gossypium</taxon>
    </lineage>
</organism>
<dbReference type="EMBL" id="JARKNE010000006">
    <property type="protein sequence ID" value="KAK5825672.1"/>
    <property type="molecule type" value="Genomic_DNA"/>
</dbReference>
<dbReference type="InterPro" id="IPR002156">
    <property type="entry name" value="RNaseH_domain"/>
</dbReference>
<dbReference type="Proteomes" id="UP001358586">
    <property type="component" value="Chromosome 6"/>
</dbReference>
<gene>
    <name evidence="2" type="ORF">PVK06_020530</name>
</gene>
<dbReference type="Pfam" id="PF13456">
    <property type="entry name" value="RVT_3"/>
    <property type="match status" value="1"/>
</dbReference>
<name>A0ABR0PML2_GOSAR</name>
<feature type="domain" description="RNase H type-1" evidence="1">
    <location>
        <begin position="20"/>
        <end position="79"/>
    </location>
</feature>
<evidence type="ECO:0000313" key="3">
    <source>
        <dbReference type="Proteomes" id="UP001358586"/>
    </source>
</evidence>
<keyword evidence="3" id="KW-1185">Reference proteome</keyword>
<dbReference type="PANTHER" id="PTHR47723">
    <property type="entry name" value="OS05G0353850 PROTEIN"/>
    <property type="match status" value="1"/>
</dbReference>
<comment type="caution">
    <text evidence="2">The sequence shown here is derived from an EMBL/GenBank/DDBJ whole genome shotgun (WGS) entry which is preliminary data.</text>
</comment>
<evidence type="ECO:0000259" key="1">
    <source>
        <dbReference type="Pfam" id="PF13456"/>
    </source>
</evidence>
<reference evidence="2 3" key="1">
    <citation type="submission" date="2023-03" db="EMBL/GenBank/DDBJ databases">
        <title>WGS of Gossypium arboreum.</title>
        <authorList>
            <person name="Yu D."/>
        </authorList>
    </citation>
    <scope>NUCLEOTIDE SEQUENCE [LARGE SCALE GENOMIC DNA]</scope>
    <source>
        <tissue evidence="2">Leaf</tissue>
    </source>
</reference>
<evidence type="ECO:0000313" key="2">
    <source>
        <dbReference type="EMBL" id="KAK5825672.1"/>
    </source>
</evidence>
<accession>A0ABR0PML2</accession>
<dbReference type="PANTHER" id="PTHR47723:SF13">
    <property type="entry name" value="PUTATIVE-RELATED"/>
    <property type="match status" value="1"/>
</dbReference>
<dbReference type="SUPFAM" id="SSF53098">
    <property type="entry name" value="Ribonuclease H-like"/>
    <property type="match status" value="1"/>
</dbReference>
<sequence length="143" mass="16254">MANTKSLYALFYPGTCVYLNIDGSVQMNTGFSTAGGMNRDETEKWILGYNRFLGKSSVFVAELWGIFDGLLLLQKRIQHTLFQEERWFIQHILKEDNHATDSLVKMVFANEEELCLFEAPPLEIQGNLEEDIAKGSLFPSPTL</sequence>
<dbReference type="InterPro" id="IPR012337">
    <property type="entry name" value="RNaseH-like_sf"/>
</dbReference>
<proteinExistence type="predicted"/>
<dbReference type="InterPro" id="IPR044730">
    <property type="entry name" value="RNase_H-like_dom_plant"/>
</dbReference>
<dbReference type="InterPro" id="IPR053151">
    <property type="entry name" value="RNase_H-like"/>
</dbReference>
<dbReference type="CDD" id="cd06222">
    <property type="entry name" value="RNase_H_like"/>
    <property type="match status" value="1"/>
</dbReference>
<protein>
    <recommendedName>
        <fullName evidence="1">RNase H type-1 domain-containing protein</fullName>
    </recommendedName>
</protein>